<evidence type="ECO:0000256" key="7">
    <source>
        <dbReference type="ARBA" id="ARBA00022989"/>
    </source>
</evidence>
<dbReference type="InterPro" id="IPR036150">
    <property type="entry name" value="Cyt_b/b6_C_sf"/>
</dbReference>
<evidence type="ECO:0000256" key="9">
    <source>
        <dbReference type="ARBA" id="ARBA00023136"/>
    </source>
</evidence>
<feature type="non-terminal residue" evidence="12">
    <location>
        <position position="111"/>
    </location>
</feature>
<dbReference type="Gene3D" id="1.20.810.10">
    <property type="entry name" value="Cytochrome Bc1 Complex, Chain C"/>
    <property type="match status" value="1"/>
</dbReference>
<dbReference type="PANTHER" id="PTHR19271:SF16">
    <property type="entry name" value="CYTOCHROME B"/>
    <property type="match status" value="1"/>
</dbReference>
<accession>A0A7X5N355</accession>
<dbReference type="Proteomes" id="UP000471082">
    <property type="component" value="Unassembled WGS sequence"/>
</dbReference>
<evidence type="ECO:0000256" key="3">
    <source>
        <dbReference type="ARBA" id="ARBA00022617"/>
    </source>
</evidence>
<feature type="transmembrane region" description="Helical" evidence="10">
    <location>
        <begin position="19"/>
        <end position="44"/>
    </location>
</feature>
<protein>
    <submittedName>
        <fullName evidence="12">Cytochrome b</fullName>
    </submittedName>
</protein>
<dbReference type="EMBL" id="JAAGYU010001655">
    <property type="protein sequence ID" value="NEL80521.1"/>
    <property type="molecule type" value="Genomic_DNA"/>
</dbReference>
<keyword evidence="9 10" id="KW-0472">Membrane</keyword>
<gene>
    <name evidence="12" type="ORF">G3W61_30225</name>
</gene>
<evidence type="ECO:0000259" key="11">
    <source>
        <dbReference type="PROSITE" id="PS51003"/>
    </source>
</evidence>
<feature type="transmembrane region" description="Helical" evidence="10">
    <location>
        <begin position="81"/>
        <end position="100"/>
    </location>
</feature>
<evidence type="ECO:0000256" key="8">
    <source>
        <dbReference type="ARBA" id="ARBA00023004"/>
    </source>
</evidence>
<dbReference type="GO" id="GO:0009055">
    <property type="term" value="F:electron transfer activity"/>
    <property type="evidence" value="ECO:0007669"/>
    <property type="project" value="InterPro"/>
</dbReference>
<dbReference type="PROSITE" id="PS51003">
    <property type="entry name" value="CYTB_CTER"/>
    <property type="match status" value="1"/>
</dbReference>
<evidence type="ECO:0000256" key="10">
    <source>
        <dbReference type="SAM" id="Phobius"/>
    </source>
</evidence>
<dbReference type="GO" id="GO:0046872">
    <property type="term" value="F:metal ion binding"/>
    <property type="evidence" value="ECO:0007669"/>
    <property type="project" value="UniProtKB-KW"/>
</dbReference>
<name>A0A7X5N355_XANPE</name>
<keyword evidence="3" id="KW-0349">Heme</keyword>
<proteinExistence type="predicted"/>
<dbReference type="GO" id="GO:0016020">
    <property type="term" value="C:membrane"/>
    <property type="evidence" value="ECO:0007669"/>
    <property type="project" value="UniProtKB-SubCell"/>
</dbReference>
<keyword evidence="4 10" id="KW-0812">Transmembrane</keyword>
<keyword evidence="7 10" id="KW-1133">Transmembrane helix</keyword>
<evidence type="ECO:0000256" key="1">
    <source>
        <dbReference type="ARBA" id="ARBA00004141"/>
    </source>
</evidence>
<evidence type="ECO:0000256" key="4">
    <source>
        <dbReference type="ARBA" id="ARBA00022692"/>
    </source>
</evidence>
<reference evidence="12 13" key="1">
    <citation type="submission" date="2019-11" db="EMBL/GenBank/DDBJ databases">
        <title>Genome-resolved metagenomics to study the prevalence of co-infection and intraspecific heterogeneity among plant pathogen metapopulations.</title>
        <authorList>
            <person name="Newberry E."/>
            <person name="Bhandari R."/>
            <person name="Kemble J."/>
            <person name="Sikora E."/>
            <person name="Potnis N."/>
        </authorList>
    </citation>
    <scope>NUCLEOTIDE SEQUENCE [LARGE SCALE GENOMIC DNA]</scope>
    <source>
        <strain evidence="12">Xp_Tom_Tuscaloosa_18b</strain>
    </source>
</reference>
<evidence type="ECO:0000256" key="5">
    <source>
        <dbReference type="ARBA" id="ARBA00022723"/>
    </source>
</evidence>
<feature type="domain" description="Cytochrome b/b6 C-terminal region profile" evidence="11">
    <location>
        <begin position="1"/>
        <end position="111"/>
    </location>
</feature>
<dbReference type="InterPro" id="IPR005798">
    <property type="entry name" value="Cyt_b/b6_C"/>
</dbReference>
<feature type="non-terminal residue" evidence="12">
    <location>
        <position position="1"/>
    </location>
</feature>
<dbReference type="SUPFAM" id="SSF81648">
    <property type="entry name" value="a domain/subunit of cytochrome bc1 complex (Ubiquinol-cytochrome c reductase)"/>
    <property type="match status" value="1"/>
</dbReference>
<keyword evidence="6" id="KW-0249">Electron transport</keyword>
<dbReference type="InterPro" id="IPR027387">
    <property type="entry name" value="Cytb/b6-like_sf"/>
</dbReference>
<dbReference type="AlphaFoldDB" id="A0A7X5N355"/>
<comment type="subcellular location">
    <subcellularLocation>
        <location evidence="1">Membrane</location>
        <topology evidence="1">Multi-pass membrane protein</topology>
    </subcellularLocation>
</comment>
<evidence type="ECO:0000256" key="2">
    <source>
        <dbReference type="ARBA" id="ARBA00022448"/>
    </source>
</evidence>
<organism evidence="12 13">
    <name type="scientific">Xanthomonas perforans</name>
    <dbReference type="NCBI Taxonomy" id="442694"/>
    <lineage>
        <taxon>Bacteria</taxon>
        <taxon>Pseudomonadati</taxon>
        <taxon>Pseudomonadota</taxon>
        <taxon>Gammaproteobacteria</taxon>
        <taxon>Lysobacterales</taxon>
        <taxon>Lysobacteraceae</taxon>
        <taxon>Xanthomonas</taxon>
    </lineage>
</organism>
<keyword evidence="2" id="KW-0813">Transport</keyword>
<sequence>AHKPADGIPFHPYYTVKDLVGVGFLLLIAAFIIFFAPAFGGLFLEHDNFTEANRLVTPEHIKPVWYYTPYYAMLRVVPNKLGGVLVMFSAIAILFLVPWLDRAKVRSIRYR</sequence>
<dbReference type="GO" id="GO:0016491">
    <property type="term" value="F:oxidoreductase activity"/>
    <property type="evidence" value="ECO:0007669"/>
    <property type="project" value="InterPro"/>
</dbReference>
<dbReference type="Pfam" id="PF00032">
    <property type="entry name" value="Cytochrom_B_C"/>
    <property type="match status" value="1"/>
</dbReference>
<keyword evidence="8" id="KW-0408">Iron</keyword>
<dbReference type="PANTHER" id="PTHR19271">
    <property type="entry name" value="CYTOCHROME B"/>
    <property type="match status" value="1"/>
</dbReference>
<evidence type="ECO:0000313" key="12">
    <source>
        <dbReference type="EMBL" id="NEL80521.1"/>
    </source>
</evidence>
<evidence type="ECO:0000256" key="6">
    <source>
        <dbReference type="ARBA" id="ARBA00022982"/>
    </source>
</evidence>
<keyword evidence="5" id="KW-0479">Metal-binding</keyword>
<comment type="caution">
    <text evidence="12">The sequence shown here is derived from an EMBL/GenBank/DDBJ whole genome shotgun (WGS) entry which is preliminary data.</text>
</comment>
<evidence type="ECO:0000313" key="13">
    <source>
        <dbReference type="Proteomes" id="UP000471082"/>
    </source>
</evidence>